<dbReference type="Proteomes" id="UP000672602">
    <property type="component" value="Unassembled WGS sequence"/>
</dbReference>
<feature type="transmembrane region" description="Helical" evidence="8">
    <location>
        <begin position="65"/>
        <end position="88"/>
    </location>
</feature>
<reference evidence="9" key="1">
    <citation type="submission" date="2021-04" db="EMBL/GenBank/DDBJ databases">
        <authorList>
            <person name="Zhang D.-C."/>
        </authorList>
    </citation>
    <scope>NUCLEOTIDE SEQUENCE</scope>
    <source>
        <strain evidence="9">CGMCC 1.15697</strain>
    </source>
</reference>
<feature type="transmembrane region" description="Helical" evidence="8">
    <location>
        <begin position="166"/>
        <end position="184"/>
    </location>
</feature>
<gene>
    <name evidence="9" type="ORF">KAJ83_17985</name>
</gene>
<evidence type="ECO:0000256" key="4">
    <source>
        <dbReference type="ARBA" id="ARBA00022475"/>
    </source>
</evidence>
<evidence type="ECO:0000313" key="9">
    <source>
        <dbReference type="EMBL" id="MBP5858915.1"/>
    </source>
</evidence>
<keyword evidence="6 8" id="KW-1133">Transmembrane helix</keyword>
<accession>A0A8J7V400</accession>
<dbReference type="InterPro" id="IPR038770">
    <property type="entry name" value="Na+/solute_symporter_sf"/>
</dbReference>
<evidence type="ECO:0000256" key="5">
    <source>
        <dbReference type="ARBA" id="ARBA00022692"/>
    </source>
</evidence>
<keyword evidence="4" id="KW-1003">Cell membrane</keyword>
<dbReference type="GO" id="GO:0055085">
    <property type="term" value="P:transmembrane transport"/>
    <property type="evidence" value="ECO:0007669"/>
    <property type="project" value="InterPro"/>
</dbReference>
<dbReference type="Gene3D" id="1.20.1530.20">
    <property type="match status" value="1"/>
</dbReference>
<dbReference type="InterPro" id="IPR004776">
    <property type="entry name" value="Mem_transp_PIN-like"/>
</dbReference>
<feature type="transmembrane region" description="Helical" evidence="8">
    <location>
        <begin position="204"/>
        <end position="223"/>
    </location>
</feature>
<feature type="transmembrane region" description="Helical" evidence="8">
    <location>
        <begin position="290"/>
        <end position="311"/>
    </location>
</feature>
<comment type="subcellular location">
    <subcellularLocation>
        <location evidence="1">Cell membrane</location>
        <topology evidence="1">Multi-pass membrane protein</topology>
    </subcellularLocation>
</comment>
<evidence type="ECO:0000313" key="10">
    <source>
        <dbReference type="Proteomes" id="UP000672602"/>
    </source>
</evidence>
<feature type="transmembrane region" description="Helical" evidence="8">
    <location>
        <begin position="125"/>
        <end position="146"/>
    </location>
</feature>
<feature type="transmembrane region" description="Helical" evidence="8">
    <location>
        <begin position="36"/>
        <end position="53"/>
    </location>
</feature>
<dbReference type="EMBL" id="JAGMWN010000013">
    <property type="protein sequence ID" value="MBP5858915.1"/>
    <property type="molecule type" value="Genomic_DNA"/>
</dbReference>
<dbReference type="PANTHER" id="PTHR36838">
    <property type="entry name" value="AUXIN EFFLUX CARRIER FAMILY PROTEIN"/>
    <property type="match status" value="1"/>
</dbReference>
<dbReference type="AlphaFoldDB" id="A0A8J7V400"/>
<keyword evidence="3" id="KW-0813">Transport</keyword>
<evidence type="ECO:0000256" key="1">
    <source>
        <dbReference type="ARBA" id="ARBA00004651"/>
    </source>
</evidence>
<dbReference type="RefSeq" id="WP_210683509.1">
    <property type="nucleotide sequence ID" value="NZ_JAGMWN010000013.1"/>
</dbReference>
<organism evidence="9 10">
    <name type="scientific">Marivibrio halodurans</name>
    <dbReference type="NCBI Taxonomy" id="2039722"/>
    <lineage>
        <taxon>Bacteria</taxon>
        <taxon>Pseudomonadati</taxon>
        <taxon>Pseudomonadota</taxon>
        <taxon>Alphaproteobacteria</taxon>
        <taxon>Rhodospirillales</taxon>
        <taxon>Rhodospirillaceae</taxon>
        <taxon>Marivibrio</taxon>
    </lineage>
</organism>
<evidence type="ECO:0000256" key="3">
    <source>
        <dbReference type="ARBA" id="ARBA00022448"/>
    </source>
</evidence>
<protein>
    <submittedName>
        <fullName evidence="9">AEC family transporter</fullName>
    </submittedName>
</protein>
<keyword evidence="7 8" id="KW-0472">Membrane</keyword>
<evidence type="ECO:0000256" key="2">
    <source>
        <dbReference type="ARBA" id="ARBA00010145"/>
    </source>
</evidence>
<dbReference type="GO" id="GO:0005886">
    <property type="term" value="C:plasma membrane"/>
    <property type="evidence" value="ECO:0007669"/>
    <property type="project" value="UniProtKB-SubCell"/>
</dbReference>
<name>A0A8J7V400_9PROT</name>
<feature type="transmembrane region" description="Helical" evidence="8">
    <location>
        <begin position="230"/>
        <end position="253"/>
    </location>
</feature>
<evidence type="ECO:0000256" key="6">
    <source>
        <dbReference type="ARBA" id="ARBA00022989"/>
    </source>
</evidence>
<keyword evidence="5 8" id="KW-0812">Transmembrane</keyword>
<keyword evidence="10" id="KW-1185">Reference proteome</keyword>
<comment type="similarity">
    <text evidence="2">Belongs to the auxin efflux carrier (TC 2.A.69) family.</text>
</comment>
<comment type="caution">
    <text evidence="9">The sequence shown here is derived from an EMBL/GenBank/DDBJ whole genome shotgun (WGS) entry which is preliminary data.</text>
</comment>
<proteinExistence type="inferred from homology"/>
<dbReference type="PANTHER" id="PTHR36838:SF3">
    <property type="entry name" value="TRANSPORTER AUXIN EFFLUX CARRIER EC FAMILY"/>
    <property type="match status" value="1"/>
</dbReference>
<feature type="transmembrane region" description="Helical" evidence="8">
    <location>
        <begin position="100"/>
        <end position="119"/>
    </location>
</feature>
<feature type="transmembrane region" description="Helical" evidence="8">
    <location>
        <begin position="259"/>
        <end position="278"/>
    </location>
</feature>
<sequence length="313" mass="32944">MDILIEIMLPVFGVVLFGAGARWLKWIDDAGIDAVGRFVFTFAVPCLLVRTVGTADLPAHPPYGLFASFYLGAVVLFAAGMLVGRFVFGRPPMGQTLSGMGFSFGNTAMVGLPIMLAAYGDAGALPFFMILSIHGLIYFTATTILLESQHQAGGRDGLRALPKAVAHSLITNPIIIGLAIGLFVNLSGIGLPGPIDQICRVMQGAVPPCALFVLGASVVRYGIRGRVAQAAVVSVAKLVIFPALVYVLAFHVFTLPRDWAEIATITAGLPLGLMAFVFSQKYGTGQAITATAVSMSTVASLFTLWGLLVLVRG</sequence>
<evidence type="ECO:0000256" key="8">
    <source>
        <dbReference type="SAM" id="Phobius"/>
    </source>
</evidence>
<feature type="transmembrane region" description="Helical" evidence="8">
    <location>
        <begin position="6"/>
        <end position="24"/>
    </location>
</feature>
<evidence type="ECO:0000256" key="7">
    <source>
        <dbReference type="ARBA" id="ARBA00023136"/>
    </source>
</evidence>
<dbReference type="Pfam" id="PF03547">
    <property type="entry name" value="Mem_trans"/>
    <property type="match status" value="1"/>
</dbReference>